<dbReference type="Pfam" id="PF25816">
    <property type="entry name" value="RamC_N"/>
    <property type="match status" value="1"/>
</dbReference>
<dbReference type="PANTHER" id="PTHR24363:SF0">
    <property type="entry name" value="SERINE_THREONINE KINASE LIKE DOMAIN CONTAINING 1"/>
    <property type="match status" value="1"/>
</dbReference>
<dbReference type="InterPro" id="IPR057929">
    <property type="entry name" value="RamC_N"/>
</dbReference>
<keyword evidence="6" id="KW-0067">ATP-binding</keyword>
<dbReference type="AlphaFoldDB" id="D2PW88"/>
<reference evidence="11" key="1">
    <citation type="submission" date="2009-09" db="EMBL/GenBank/DDBJ databases">
        <title>The complete genome of Kribbella flavida DSM 17836.</title>
        <authorList>
            <consortium name="US DOE Joint Genome Institute (JGI-PGF)"/>
            <person name="Lucas S."/>
            <person name="Copeland A."/>
            <person name="Lapidus A."/>
            <person name="Glavina del Rio T."/>
            <person name="Dalin E."/>
            <person name="Tice H."/>
            <person name="Bruce D."/>
            <person name="Goodwin L."/>
            <person name="Pitluck S."/>
            <person name="Kyrpides N."/>
            <person name="Mavromatis K."/>
            <person name="Ivanova N."/>
            <person name="Saunders E."/>
            <person name="Brettin T."/>
            <person name="Detter J.C."/>
            <person name="Han C."/>
            <person name="Larimer F."/>
            <person name="Land M."/>
            <person name="Hauser L."/>
            <person name="Markowitz V."/>
            <person name="Cheng J.-F."/>
            <person name="Hugenholtz P."/>
            <person name="Woyke T."/>
            <person name="Wu D."/>
            <person name="Pukall R."/>
            <person name="Klenk H.-P."/>
            <person name="Eisen J.A."/>
        </authorList>
    </citation>
    <scope>NUCLEOTIDE SEQUENCE [LARGE SCALE GENOMIC DNA]</scope>
    <source>
        <strain evidence="11">DSM 17836 / JCM 10339 / NBRC 14399</strain>
    </source>
</reference>
<keyword evidence="4" id="KW-0547">Nucleotide-binding</keyword>
<evidence type="ECO:0000256" key="5">
    <source>
        <dbReference type="ARBA" id="ARBA00022777"/>
    </source>
</evidence>
<dbReference type="GO" id="GO:0004674">
    <property type="term" value="F:protein serine/threonine kinase activity"/>
    <property type="evidence" value="ECO:0007669"/>
    <property type="project" value="UniProtKB-KW"/>
</dbReference>
<evidence type="ECO:0000256" key="1">
    <source>
        <dbReference type="ARBA" id="ARBA00012513"/>
    </source>
</evidence>
<evidence type="ECO:0000256" key="7">
    <source>
        <dbReference type="ARBA" id="ARBA00047899"/>
    </source>
</evidence>
<dbReference type="PROSITE" id="PS50011">
    <property type="entry name" value="PROTEIN_KINASE_DOM"/>
    <property type="match status" value="1"/>
</dbReference>
<dbReference type="OrthoDB" id="1492512at2"/>
<protein>
    <recommendedName>
        <fullName evidence="1">non-specific serine/threonine protein kinase</fullName>
        <ecNumber evidence="1">2.7.11.1</ecNumber>
    </recommendedName>
</protein>
<dbReference type="CDD" id="cd04791">
    <property type="entry name" value="LanC_SerThrkinase"/>
    <property type="match status" value="1"/>
</dbReference>
<comment type="catalytic activity">
    <reaction evidence="8">
        <text>L-seryl-[protein] + ATP = O-phospho-L-seryl-[protein] + ADP + H(+)</text>
        <dbReference type="Rhea" id="RHEA:17989"/>
        <dbReference type="Rhea" id="RHEA-COMP:9863"/>
        <dbReference type="Rhea" id="RHEA-COMP:11604"/>
        <dbReference type="ChEBI" id="CHEBI:15378"/>
        <dbReference type="ChEBI" id="CHEBI:29999"/>
        <dbReference type="ChEBI" id="CHEBI:30616"/>
        <dbReference type="ChEBI" id="CHEBI:83421"/>
        <dbReference type="ChEBI" id="CHEBI:456216"/>
        <dbReference type="EC" id="2.7.11.1"/>
    </reaction>
</comment>
<dbReference type="Proteomes" id="UP000007967">
    <property type="component" value="Chromosome"/>
</dbReference>
<dbReference type="InterPro" id="IPR007822">
    <property type="entry name" value="LANC-like"/>
</dbReference>
<proteinExistence type="predicted"/>
<name>D2PW88_KRIFD</name>
<dbReference type="SMART" id="SM01260">
    <property type="entry name" value="LANC_like"/>
    <property type="match status" value="1"/>
</dbReference>
<dbReference type="InterPro" id="IPR053524">
    <property type="entry name" value="Aerial_hyphae_peptide-synth"/>
</dbReference>
<keyword evidence="3" id="KW-0808">Transferase</keyword>
<dbReference type="Gene3D" id="1.50.10.10">
    <property type="match status" value="1"/>
</dbReference>
<dbReference type="STRING" id="479435.Kfla_2466"/>
<sequence length="849" mass="91798">MEQYELYCLADRLFYDTPTNRGEQEPDFAACARPVPAGWQHDAGDVWMHYAPADADLPAQGWKIHVSAGLDDADRTIAAVWDYCVGRGLAFKFLRSKPVLMMFNSKSAFRGSSGKLVTIYPADEAQLELVLKELDGLLEGVQGPYILSDLRYADGPLFVRYGAFVTRYCLSDSGERVYALTNGEGRLVPDVRGATFSIPPWVTLPSFLEPHLEARNAVTTNELAYVIENVIQFSNGGGVYLGHHRDTAEKVVLKEGRPLAGLDALGRDAVARVGHERDILQRLAGLDVVPAVRDYFQLGDHHFLVQEFIDSNSLQRLIVGRYPLTRPDASAEQRTAYAEWALGTLARIEQAVAALHERGVVFNDLHPDNILIDADDRLVLIDFEVATLATEQARSALAHPGFAAPPDRHGVDVDRYALACLTLGLFAPQATMLLGLHPAKVNQLADLISETFQVPRATIAPAAGTVLGDRPALQADPPLPGKAPWQDLRSAITKAIAASATPQRDDRLFPGDIAQFEPGGGINLAYGAAGVLYALDRCGAGRFPEYEDWLRRQTRDSAAVPGLYNGLHGVALVLHELGHHQDGLDALDRGRTQPAEVLELGLYSGLAGIGLSLLHFGAEPAALAAATRIVDEVADRLGGPEDVAELSGDGRPRAGLMFGSSGPALLFLHAYERSGDTGLLDLAKIALQQDLRRCTADQYGMLQVNQGWRTLPYLEEGSAGIALVLDRYLRHRPDDELATALEPLRKVTRCGYFVQPGLFMGRAGVLLAAAQLEPSASEQLIAGLGWHSLPYGDGLAFPGNQLLRLSMDVATGSAGVLLALGAALHEQPAALPFLEPGPGFGSYQRREEV</sequence>
<dbReference type="NCBIfam" id="NF038151">
    <property type="entry name" value="lanthi_synth_III"/>
    <property type="match status" value="1"/>
</dbReference>
<dbReference type="HOGENOM" id="CLU_014914_0_0_11"/>
<dbReference type="SUPFAM" id="SSF158745">
    <property type="entry name" value="LanC-like"/>
    <property type="match status" value="1"/>
</dbReference>
<dbReference type="RefSeq" id="WP_012920096.1">
    <property type="nucleotide sequence ID" value="NC_013729.1"/>
</dbReference>
<feature type="domain" description="Protein kinase" evidence="9">
    <location>
        <begin position="225"/>
        <end position="520"/>
    </location>
</feature>
<evidence type="ECO:0000256" key="8">
    <source>
        <dbReference type="ARBA" id="ARBA00048679"/>
    </source>
</evidence>
<dbReference type="GO" id="GO:0005975">
    <property type="term" value="P:carbohydrate metabolic process"/>
    <property type="evidence" value="ECO:0007669"/>
    <property type="project" value="InterPro"/>
</dbReference>
<dbReference type="Pfam" id="PF00069">
    <property type="entry name" value="Pkinase"/>
    <property type="match status" value="1"/>
</dbReference>
<evidence type="ECO:0000256" key="2">
    <source>
        <dbReference type="ARBA" id="ARBA00022527"/>
    </source>
</evidence>
<dbReference type="KEGG" id="kfl:Kfla_2466"/>
<comment type="catalytic activity">
    <reaction evidence="7">
        <text>L-threonyl-[protein] + ATP = O-phospho-L-threonyl-[protein] + ADP + H(+)</text>
        <dbReference type="Rhea" id="RHEA:46608"/>
        <dbReference type="Rhea" id="RHEA-COMP:11060"/>
        <dbReference type="Rhea" id="RHEA-COMP:11605"/>
        <dbReference type="ChEBI" id="CHEBI:15378"/>
        <dbReference type="ChEBI" id="CHEBI:30013"/>
        <dbReference type="ChEBI" id="CHEBI:30616"/>
        <dbReference type="ChEBI" id="CHEBI:61977"/>
        <dbReference type="ChEBI" id="CHEBI:456216"/>
        <dbReference type="EC" id="2.7.11.1"/>
    </reaction>
</comment>
<dbReference type="GO" id="GO:0005524">
    <property type="term" value="F:ATP binding"/>
    <property type="evidence" value="ECO:0007669"/>
    <property type="project" value="UniProtKB-KW"/>
</dbReference>
<dbReference type="Gene3D" id="1.10.510.10">
    <property type="entry name" value="Transferase(Phosphotransferase) domain 1"/>
    <property type="match status" value="1"/>
</dbReference>
<dbReference type="GO" id="GO:0031179">
    <property type="term" value="P:peptide modification"/>
    <property type="evidence" value="ECO:0007669"/>
    <property type="project" value="InterPro"/>
</dbReference>
<organism evidence="10 11">
    <name type="scientific">Kribbella flavida (strain DSM 17836 / JCM 10339 / NBRC 14399)</name>
    <dbReference type="NCBI Taxonomy" id="479435"/>
    <lineage>
        <taxon>Bacteria</taxon>
        <taxon>Bacillati</taxon>
        <taxon>Actinomycetota</taxon>
        <taxon>Actinomycetes</taxon>
        <taxon>Propionibacteriales</taxon>
        <taxon>Kribbellaceae</taxon>
        <taxon>Kribbella</taxon>
    </lineage>
</organism>
<dbReference type="EC" id="2.7.11.1" evidence="1"/>
<evidence type="ECO:0000256" key="3">
    <source>
        <dbReference type="ARBA" id="ARBA00022679"/>
    </source>
</evidence>
<dbReference type="InterPro" id="IPR011009">
    <property type="entry name" value="Kinase-like_dom_sf"/>
</dbReference>
<keyword evidence="5 10" id="KW-0418">Kinase</keyword>
<dbReference type="InterPro" id="IPR000719">
    <property type="entry name" value="Prot_kinase_dom"/>
</dbReference>
<dbReference type="InterPro" id="IPR012341">
    <property type="entry name" value="6hp_glycosidase-like_sf"/>
</dbReference>
<dbReference type="InterPro" id="IPR058053">
    <property type="entry name" value="RamC_C"/>
</dbReference>
<dbReference type="eggNOG" id="COG0515">
    <property type="taxonomic scope" value="Bacteria"/>
</dbReference>
<reference evidence="10 11" key="2">
    <citation type="journal article" date="2010" name="Stand. Genomic Sci.">
        <title>Complete genome sequence of Kribbella flavida type strain (IFO 14399).</title>
        <authorList>
            <person name="Pukall R."/>
            <person name="Lapidus A."/>
            <person name="Glavina Del Rio T."/>
            <person name="Copeland A."/>
            <person name="Tice H."/>
            <person name="Cheng J.-F."/>
            <person name="Lucas S."/>
            <person name="Chen F."/>
            <person name="Nolan M."/>
            <person name="LaButti K."/>
            <person name="Pati A."/>
            <person name="Ivanova N."/>
            <person name="Mavrommatis K."/>
            <person name="Mikhailova N."/>
            <person name="Pitluck S."/>
            <person name="Bruce D."/>
            <person name="Goodwin L."/>
            <person name="Land M."/>
            <person name="Hauser L."/>
            <person name="Chang Y.-J."/>
            <person name="Jeffries C.D."/>
            <person name="Chen A."/>
            <person name="Palaniappan K."/>
            <person name="Chain P."/>
            <person name="Rohde M."/>
            <person name="Goeker M."/>
            <person name="Bristow J."/>
            <person name="Eisen J.A."/>
            <person name="Markowitz V."/>
            <person name="Hugenholtz P."/>
            <person name="Kyrpides N.C."/>
            <person name="Klenk H.-P."/>
            <person name="Brettin T."/>
        </authorList>
    </citation>
    <scope>NUCLEOTIDE SEQUENCE [LARGE SCALE GENOMIC DNA]</scope>
    <source>
        <strain evidence="11">DSM 17836 / JCM 10339 / NBRC 14399</strain>
    </source>
</reference>
<evidence type="ECO:0000256" key="6">
    <source>
        <dbReference type="ARBA" id="ARBA00022840"/>
    </source>
</evidence>
<dbReference type="PANTHER" id="PTHR24363">
    <property type="entry name" value="SERINE/THREONINE PROTEIN KINASE"/>
    <property type="match status" value="1"/>
</dbReference>
<accession>D2PW88</accession>
<dbReference type="SMART" id="SM00220">
    <property type="entry name" value="S_TKc"/>
    <property type="match status" value="1"/>
</dbReference>
<evidence type="ECO:0000313" key="10">
    <source>
        <dbReference type="EMBL" id="ADB31540.1"/>
    </source>
</evidence>
<dbReference type="SUPFAM" id="SSF56112">
    <property type="entry name" value="Protein kinase-like (PK-like)"/>
    <property type="match status" value="1"/>
</dbReference>
<keyword evidence="2 10" id="KW-0723">Serine/threonine-protein kinase</keyword>
<keyword evidence="11" id="KW-1185">Reference proteome</keyword>
<evidence type="ECO:0000256" key="4">
    <source>
        <dbReference type="ARBA" id="ARBA00022741"/>
    </source>
</evidence>
<gene>
    <name evidence="10" type="ordered locus">Kfla_2466</name>
</gene>
<evidence type="ECO:0000259" key="9">
    <source>
        <dbReference type="PROSITE" id="PS50011"/>
    </source>
</evidence>
<evidence type="ECO:0000313" key="11">
    <source>
        <dbReference type="Proteomes" id="UP000007967"/>
    </source>
</evidence>
<dbReference type="EMBL" id="CP001736">
    <property type="protein sequence ID" value="ADB31540.1"/>
    <property type="molecule type" value="Genomic_DNA"/>
</dbReference>